<keyword evidence="3" id="KW-1185">Reference proteome</keyword>
<gene>
    <name evidence="2" type="ORF">G1C96_0070</name>
</gene>
<accession>A0A7Y0F0C5</accession>
<proteinExistence type="predicted"/>
<keyword evidence="1" id="KW-0472">Membrane</keyword>
<dbReference type="RefSeq" id="WP_169274678.1">
    <property type="nucleotide sequence ID" value="NZ_JAAIIH010000001.1"/>
</dbReference>
<name>A0A7Y0F0C5_9BIFI</name>
<evidence type="ECO:0000313" key="3">
    <source>
        <dbReference type="Proteomes" id="UP000588277"/>
    </source>
</evidence>
<keyword evidence="1" id="KW-0812">Transmembrane</keyword>
<evidence type="ECO:0000256" key="1">
    <source>
        <dbReference type="SAM" id="Phobius"/>
    </source>
</evidence>
<dbReference type="AlphaFoldDB" id="A0A7Y0F0C5"/>
<reference evidence="2 3" key="1">
    <citation type="submission" date="2020-02" db="EMBL/GenBank/DDBJ databases">
        <title>Characterization of phylogenetic diversity of novel bifidobacterial species isolated in Czech ZOOs.</title>
        <authorList>
            <person name="Lugli G.A."/>
            <person name="Vera N.B."/>
            <person name="Ventura M."/>
        </authorList>
    </citation>
    <scope>NUCLEOTIDE SEQUENCE [LARGE SCALE GENOMIC DNA]</scope>
    <source>
        <strain evidence="2 3">DSM 109958</strain>
    </source>
</reference>
<feature type="transmembrane region" description="Helical" evidence="1">
    <location>
        <begin position="50"/>
        <end position="73"/>
    </location>
</feature>
<comment type="caution">
    <text evidence="2">The sequence shown here is derived from an EMBL/GenBank/DDBJ whole genome shotgun (WGS) entry which is preliminary data.</text>
</comment>
<feature type="transmembrane region" description="Helical" evidence="1">
    <location>
        <begin position="79"/>
        <end position="101"/>
    </location>
</feature>
<protein>
    <submittedName>
        <fullName evidence="2">Uncharacterized protein</fullName>
    </submittedName>
</protein>
<dbReference type="EMBL" id="JAAIIH010000001">
    <property type="protein sequence ID" value="NMM99493.1"/>
    <property type="molecule type" value="Genomic_DNA"/>
</dbReference>
<dbReference type="Proteomes" id="UP000588277">
    <property type="component" value="Unassembled WGS sequence"/>
</dbReference>
<sequence length="248" mass="27432">MGIRRYVADDFADMTTERSGAWLGWTAVGSRAATESMARSRRTADRAERIAVMVAAFVFAMFLFAGIMSLIFAPSPTRWRNWQGLLCLLCSAIALAMLIRLRAQYREERMHIRSVARDPAVIGVEASALPPTLRMAARPDYIDSDGVLVSRTVSRILWDGMHGCRRCSIPAYVPQEVWERLAGPGMPGVAADPLRRFMVWVDLQAYGNRLTIAGMRVIPGNATADALRPQGTQTLFQFAPGDDLLIEG</sequence>
<keyword evidence="1" id="KW-1133">Transmembrane helix</keyword>
<evidence type="ECO:0000313" key="2">
    <source>
        <dbReference type="EMBL" id="NMM99493.1"/>
    </source>
</evidence>
<organism evidence="2 3">
    <name type="scientific">Bifidobacterium moraviense</name>
    <dbReference type="NCBI Taxonomy" id="2675323"/>
    <lineage>
        <taxon>Bacteria</taxon>
        <taxon>Bacillati</taxon>
        <taxon>Actinomycetota</taxon>
        <taxon>Actinomycetes</taxon>
        <taxon>Bifidobacteriales</taxon>
        <taxon>Bifidobacteriaceae</taxon>
        <taxon>Bifidobacterium</taxon>
    </lineage>
</organism>